<feature type="domain" description="VOC" evidence="1">
    <location>
        <begin position="2"/>
        <end position="126"/>
    </location>
</feature>
<dbReference type="Gene3D" id="3.10.180.10">
    <property type="entry name" value="2,3-Dihydroxybiphenyl 1,2-Dioxygenase, domain 1"/>
    <property type="match status" value="1"/>
</dbReference>
<dbReference type="InterPro" id="IPR024775">
    <property type="entry name" value="DinB-like"/>
</dbReference>
<dbReference type="AlphaFoldDB" id="A0A1G8CU47"/>
<dbReference type="InterPro" id="IPR037523">
    <property type="entry name" value="VOC_core"/>
</dbReference>
<evidence type="ECO:0000313" key="3">
    <source>
        <dbReference type="Proteomes" id="UP000199623"/>
    </source>
</evidence>
<evidence type="ECO:0000313" key="2">
    <source>
        <dbReference type="EMBL" id="SDH48968.1"/>
    </source>
</evidence>
<dbReference type="InterPro" id="IPR034660">
    <property type="entry name" value="DinB/YfiT-like"/>
</dbReference>
<dbReference type="RefSeq" id="WP_090059779.1">
    <property type="nucleotide sequence ID" value="NZ_FNCC01000024.1"/>
</dbReference>
<dbReference type="InterPro" id="IPR004360">
    <property type="entry name" value="Glyas_Fos-R_dOase_dom"/>
</dbReference>
<sequence>MDIPNVALRVADVHRSKDFYTRWVDFTASPRGELSADVLEILDKDGDPMLLAGPAAEDVTAHLAERHAVFAPGESSFVFRVDDVEQRAKAMREGGLDQATVTTTRWGDKVLAVPDEDGYTLKFLQEAVLDDQQVLDLFASGPDELERALDGVTERELEITDSGGVWTSRAIVHHICDGDLQWLGAIMAALVQPGYLYNHNWYTTDRRCADQLSYDTRPVDGALRLFRSLREHLAELLTGVPGALDREVRFNPPHDPEGSPLAVREVLRRRAIHTLQHIDEVRELRDPA</sequence>
<dbReference type="Proteomes" id="UP000199623">
    <property type="component" value="Unassembled WGS sequence"/>
</dbReference>
<dbReference type="STRING" id="200378.SAMN05216553_12445"/>
<dbReference type="EMBL" id="FNCC01000024">
    <property type="protein sequence ID" value="SDH48968.1"/>
    <property type="molecule type" value="Genomic_DNA"/>
</dbReference>
<dbReference type="InterPro" id="IPR029068">
    <property type="entry name" value="Glyas_Bleomycin-R_OHBP_Dase"/>
</dbReference>
<dbReference type="OrthoDB" id="317332at2"/>
<keyword evidence="3" id="KW-1185">Reference proteome</keyword>
<dbReference type="Pfam" id="PF00903">
    <property type="entry name" value="Glyoxalase"/>
    <property type="match status" value="1"/>
</dbReference>
<accession>A0A1G8CU47</accession>
<organism evidence="2 3">
    <name type="scientific">Lentzea fradiae</name>
    <dbReference type="NCBI Taxonomy" id="200378"/>
    <lineage>
        <taxon>Bacteria</taxon>
        <taxon>Bacillati</taxon>
        <taxon>Actinomycetota</taxon>
        <taxon>Actinomycetes</taxon>
        <taxon>Pseudonocardiales</taxon>
        <taxon>Pseudonocardiaceae</taxon>
        <taxon>Lentzea</taxon>
    </lineage>
</organism>
<dbReference type="Pfam" id="PF12867">
    <property type="entry name" value="DinB_2"/>
    <property type="match status" value="1"/>
</dbReference>
<reference evidence="3" key="1">
    <citation type="submission" date="2016-10" db="EMBL/GenBank/DDBJ databases">
        <authorList>
            <person name="Varghese N."/>
            <person name="Submissions S."/>
        </authorList>
    </citation>
    <scope>NUCLEOTIDE SEQUENCE [LARGE SCALE GENOMIC DNA]</scope>
    <source>
        <strain evidence="3">CGMCC 4.3506</strain>
    </source>
</reference>
<proteinExistence type="predicted"/>
<dbReference type="SUPFAM" id="SSF54593">
    <property type="entry name" value="Glyoxalase/Bleomycin resistance protein/Dihydroxybiphenyl dioxygenase"/>
    <property type="match status" value="1"/>
</dbReference>
<protein>
    <submittedName>
        <fullName evidence="2">DinB superfamily protein</fullName>
    </submittedName>
</protein>
<dbReference type="Gene3D" id="1.20.120.450">
    <property type="entry name" value="dinb family like domain"/>
    <property type="match status" value="1"/>
</dbReference>
<evidence type="ECO:0000259" key="1">
    <source>
        <dbReference type="PROSITE" id="PS51819"/>
    </source>
</evidence>
<dbReference type="PROSITE" id="PS51819">
    <property type="entry name" value="VOC"/>
    <property type="match status" value="1"/>
</dbReference>
<name>A0A1G8CU47_9PSEU</name>
<gene>
    <name evidence="2" type="ORF">SAMN05216553_12445</name>
</gene>
<dbReference type="SUPFAM" id="SSF109854">
    <property type="entry name" value="DinB/YfiT-like putative metalloenzymes"/>
    <property type="match status" value="1"/>
</dbReference>